<organism evidence="1 2">
    <name type="scientific">Streptomyces chisholmiae</name>
    <dbReference type="NCBI Taxonomy" id="3075540"/>
    <lineage>
        <taxon>Bacteria</taxon>
        <taxon>Bacillati</taxon>
        <taxon>Actinomycetota</taxon>
        <taxon>Actinomycetes</taxon>
        <taxon>Kitasatosporales</taxon>
        <taxon>Streptomycetaceae</taxon>
        <taxon>Streptomyces</taxon>
    </lineage>
</organism>
<evidence type="ECO:0000313" key="2">
    <source>
        <dbReference type="Proteomes" id="UP001183410"/>
    </source>
</evidence>
<sequence>MRTPADCLSLARDTRCGAALGELARCPYPFVWRAVAANPHAPPAVLVALTTARSSAWADNGLLRLLAAHPNADRRVLRAVLRATAAGLTEGERPYAAVLVLAEREELAVAEVAPLGALRGASARLRRGLTRRLAARGAAAERG</sequence>
<accession>A0ABU2JM84</accession>
<proteinExistence type="predicted"/>
<reference evidence="2" key="1">
    <citation type="submission" date="2023-07" db="EMBL/GenBank/DDBJ databases">
        <title>30 novel species of actinomycetes from the DSMZ collection.</title>
        <authorList>
            <person name="Nouioui I."/>
        </authorList>
    </citation>
    <scope>NUCLEOTIDE SEQUENCE [LARGE SCALE GENOMIC DNA]</scope>
    <source>
        <strain evidence="2">DSM 44915</strain>
    </source>
</reference>
<keyword evidence="2" id="KW-1185">Reference proteome</keyword>
<dbReference type="EMBL" id="JAVREO010000003">
    <property type="protein sequence ID" value="MDT0265866.1"/>
    <property type="molecule type" value="Genomic_DNA"/>
</dbReference>
<gene>
    <name evidence="1" type="ORF">RM844_06130</name>
</gene>
<dbReference type="Proteomes" id="UP001183410">
    <property type="component" value="Unassembled WGS sequence"/>
</dbReference>
<name>A0ABU2JM84_9ACTN</name>
<protein>
    <submittedName>
        <fullName evidence="1">Uncharacterized protein</fullName>
    </submittedName>
</protein>
<dbReference type="RefSeq" id="WP_311665648.1">
    <property type="nucleotide sequence ID" value="NZ_JAVREO010000003.1"/>
</dbReference>
<comment type="caution">
    <text evidence="1">The sequence shown here is derived from an EMBL/GenBank/DDBJ whole genome shotgun (WGS) entry which is preliminary data.</text>
</comment>
<evidence type="ECO:0000313" key="1">
    <source>
        <dbReference type="EMBL" id="MDT0265866.1"/>
    </source>
</evidence>